<protein>
    <submittedName>
        <fullName evidence="3">MBL fold metallo-hydrolase</fullName>
    </submittedName>
</protein>
<dbReference type="GO" id="GO:0046872">
    <property type="term" value="F:metal ion binding"/>
    <property type="evidence" value="ECO:0007669"/>
    <property type="project" value="UniProtKB-KW"/>
</dbReference>
<organism evidence="3 4">
    <name type="scientific">Sulfobacillus benefaciens</name>
    <dbReference type="NCBI Taxonomy" id="453960"/>
    <lineage>
        <taxon>Bacteria</taxon>
        <taxon>Bacillati</taxon>
        <taxon>Bacillota</taxon>
        <taxon>Clostridia</taxon>
        <taxon>Eubacteriales</taxon>
        <taxon>Clostridiales Family XVII. Incertae Sedis</taxon>
        <taxon>Sulfobacillus</taxon>
    </lineage>
</organism>
<dbReference type="GO" id="GO:0016787">
    <property type="term" value="F:hydrolase activity"/>
    <property type="evidence" value="ECO:0007669"/>
    <property type="project" value="UniProtKB-KW"/>
</dbReference>
<keyword evidence="1" id="KW-0479">Metal-binding</keyword>
<evidence type="ECO:0000313" key="3">
    <source>
        <dbReference type="EMBL" id="PSR32357.1"/>
    </source>
</evidence>
<dbReference type="GO" id="GO:0050313">
    <property type="term" value="F:sulfur dioxygenase activity"/>
    <property type="evidence" value="ECO:0007669"/>
    <property type="project" value="InterPro"/>
</dbReference>
<dbReference type="AlphaFoldDB" id="A0A2T2XD28"/>
<accession>A0A2T2XD28</accession>
<evidence type="ECO:0000313" key="4">
    <source>
        <dbReference type="Proteomes" id="UP000242972"/>
    </source>
</evidence>
<dbReference type="SUPFAM" id="SSF56281">
    <property type="entry name" value="Metallo-hydrolase/oxidoreductase"/>
    <property type="match status" value="1"/>
</dbReference>
<dbReference type="EMBL" id="PXYW01000044">
    <property type="protein sequence ID" value="PSR32357.1"/>
    <property type="molecule type" value="Genomic_DNA"/>
</dbReference>
<dbReference type="InterPro" id="IPR044528">
    <property type="entry name" value="POD-like_MBL-fold"/>
</dbReference>
<feature type="domain" description="Metallo-beta-lactamase" evidence="2">
    <location>
        <begin position="12"/>
        <end position="187"/>
    </location>
</feature>
<dbReference type="CDD" id="cd07724">
    <property type="entry name" value="POD-like_MBL-fold"/>
    <property type="match status" value="1"/>
</dbReference>
<dbReference type="InterPro" id="IPR001279">
    <property type="entry name" value="Metallo-B-lactamas"/>
</dbReference>
<dbReference type="InterPro" id="IPR036866">
    <property type="entry name" value="RibonucZ/Hydroxyglut_hydro"/>
</dbReference>
<evidence type="ECO:0000259" key="2">
    <source>
        <dbReference type="SMART" id="SM00849"/>
    </source>
</evidence>
<dbReference type="PANTHER" id="PTHR43084">
    <property type="entry name" value="PERSULFIDE DIOXYGENASE ETHE1"/>
    <property type="match status" value="1"/>
</dbReference>
<dbReference type="GO" id="GO:0006749">
    <property type="term" value="P:glutathione metabolic process"/>
    <property type="evidence" value="ECO:0007669"/>
    <property type="project" value="InterPro"/>
</dbReference>
<sequence>MIFVPMWDGSMGCASFLLGDEASGQGMVVDPLENLGADSYILSAAELGLEITAIVETHVHADHHSAARELAEKTGLMVSLSHLAPVSYAFNPLTQGDILDLGHVSATIWETPGHTPDSISLVITDSTRSDEPWLVLSGDSLFVGDVGRPDLVDPTPDMVKAAALDQFHSIHEKILTLPDTTELYPAHYGASACGGLFLSPKPVSTIGFERRWNRFVQITDPDQFVDQVLMLLKPPPEGAADIRAANLGVPTPA</sequence>
<dbReference type="GO" id="GO:0070813">
    <property type="term" value="P:hydrogen sulfide metabolic process"/>
    <property type="evidence" value="ECO:0007669"/>
    <property type="project" value="TreeGrafter"/>
</dbReference>
<dbReference type="PANTHER" id="PTHR43084:SF1">
    <property type="entry name" value="PERSULFIDE DIOXYGENASE ETHE1, MITOCHONDRIAL"/>
    <property type="match status" value="1"/>
</dbReference>
<evidence type="ECO:0000256" key="1">
    <source>
        <dbReference type="ARBA" id="ARBA00022723"/>
    </source>
</evidence>
<reference evidence="3 4" key="1">
    <citation type="journal article" date="2014" name="BMC Genomics">
        <title>Comparison of environmental and isolate Sulfobacillus genomes reveals diverse carbon, sulfur, nitrogen, and hydrogen metabolisms.</title>
        <authorList>
            <person name="Justice N.B."/>
            <person name="Norman A."/>
            <person name="Brown C.T."/>
            <person name="Singh A."/>
            <person name="Thomas B.C."/>
            <person name="Banfield J.F."/>
        </authorList>
    </citation>
    <scope>NUCLEOTIDE SEQUENCE [LARGE SCALE GENOMIC DNA]</scope>
    <source>
        <strain evidence="3">AMDSBA4</strain>
    </source>
</reference>
<dbReference type="Proteomes" id="UP000242972">
    <property type="component" value="Unassembled WGS sequence"/>
</dbReference>
<dbReference type="Pfam" id="PF00753">
    <property type="entry name" value="Lactamase_B"/>
    <property type="match status" value="1"/>
</dbReference>
<name>A0A2T2XD28_9FIRM</name>
<gene>
    <name evidence="3" type="ORF">C7B46_14825</name>
</gene>
<dbReference type="SMART" id="SM00849">
    <property type="entry name" value="Lactamase_B"/>
    <property type="match status" value="1"/>
</dbReference>
<dbReference type="InterPro" id="IPR051682">
    <property type="entry name" value="Mito_Persulfide_Diox"/>
</dbReference>
<keyword evidence="3" id="KW-0378">Hydrolase</keyword>
<proteinExistence type="predicted"/>
<dbReference type="Gene3D" id="3.60.15.10">
    <property type="entry name" value="Ribonuclease Z/Hydroxyacylglutathione hydrolase-like"/>
    <property type="match status" value="1"/>
</dbReference>
<comment type="caution">
    <text evidence="3">The sequence shown here is derived from an EMBL/GenBank/DDBJ whole genome shotgun (WGS) entry which is preliminary data.</text>
</comment>